<accession>A0A1V3XH04</accession>
<comment type="caution">
    <text evidence="2">The sequence shown here is derived from an EMBL/GenBank/DDBJ whole genome shotgun (WGS) entry which is preliminary data.</text>
</comment>
<name>A0A1V3XH04_MYCKA</name>
<feature type="compositionally biased region" description="Polar residues" evidence="1">
    <location>
        <begin position="24"/>
        <end position="38"/>
    </location>
</feature>
<protein>
    <submittedName>
        <fullName evidence="2">Uncharacterized protein</fullName>
    </submittedName>
</protein>
<dbReference type="EMBL" id="MVBM01000002">
    <property type="protein sequence ID" value="OOK78494.1"/>
    <property type="molecule type" value="Genomic_DNA"/>
</dbReference>
<evidence type="ECO:0000313" key="2">
    <source>
        <dbReference type="EMBL" id="OOK78494.1"/>
    </source>
</evidence>
<dbReference type="AlphaFoldDB" id="A0A1V3XH04"/>
<feature type="compositionally biased region" description="Polar residues" evidence="1">
    <location>
        <begin position="1"/>
        <end position="13"/>
    </location>
</feature>
<reference evidence="2 3" key="1">
    <citation type="submission" date="2017-02" db="EMBL/GenBank/DDBJ databases">
        <title>Complete genome sequences of Mycobacterium kansasii strains isolated from rhesus macaques.</title>
        <authorList>
            <person name="Panda A."/>
            <person name="Nagaraj S."/>
            <person name="Zhao X."/>
            <person name="Tettelin H."/>
            <person name="Detolla L.J."/>
        </authorList>
    </citation>
    <scope>NUCLEOTIDE SEQUENCE [LARGE SCALE GENOMIC DNA]</scope>
    <source>
        <strain evidence="2 3">11-3813</strain>
    </source>
</reference>
<feature type="region of interest" description="Disordered" evidence="1">
    <location>
        <begin position="1"/>
        <end position="38"/>
    </location>
</feature>
<gene>
    <name evidence="2" type="ORF">BZL30_2521</name>
</gene>
<dbReference type="Proteomes" id="UP000189229">
    <property type="component" value="Unassembled WGS sequence"/>
</dbReference>
<proteinExistence type="predicted"/>
<evidence type="ECO:0000313" key="3">
    <source>
        <dbReference type="Proteomes" id="UP000189229"/>
    </source>
</evidence>
<organism evidence="2 3">
    <name type="scientific">Mycobacterium kansasii</name>
    <dbReference type="NCBI Taxonomy" id="1768"/>
    <lineage>
        <taxon>Bacteria</taxon>
        <taxon>Bacillati</taxon>
        <taxon>Actinomycetota</taxon>
        <taxon>Actinomycetes</taxon>
        <taxon>Mycobacteriales</taxon>
        <taxon>Mycobacteriaceae</taxon>
        <taxon>Mycobacterium</taxon>
    </lineage>
</organism>
<evidence type="ECO:0000256" key="1">
    <source>
        <dbReference type="SAM" id="MobiDB-lite"/>
    </source>
</evidence>
<sequence>MTPLASKSAQKIGSSVIDPCGNANVHSPNQSSLPQTLTAGTRNRSSIASLAGTAFSLMCGPNTARQPSSTSSP</sequence>